<dbReference type="AlphaFoldDB" id="A0A1H7L1V1"/>
<evidence type="ECO:0000313" key="2">
    <source>
        <dbReference type="EMBL" id="SEK93043.1"/>
    </source>
</evidence>
<keyword evidence="3" id="KW-1185">Reference proteome</keyword>
<dbReference type="STRING" id="407022.SAMN05661044_01533"/>
<keyword evidence="1" id="KW-0732">Signal</keyword>
<proteinExistence type="predicted"/>
<feature type="signal peptide" evidence="1">
    <location>
        <begin position="1"/>
        <end position="20"/>
    </location>
</feature>
<name>A0A1H7L1V1_OLID1</name>
<accession>A0A1H7L1V1</accession>
<evidence type="ECO:0000313" key="3">
    <source>
        <dbReference type="Proteomes" id="UP000199421"/>
    </source>
</evidence>
<dbReference type="EMBL" id="FOAF01000001">
    <property type="protein sequence ID" value="SEK93043.1"/>
    <property type="molecule type" value="Genomic_DNA"/>
</dbReference>
<gene>
    <name evidence="2" type="ORF">SAMN05661044_01533</name>
</gene>
<protein>
    <submittedName>
        <fullName evidence="2">Uncharacterized protein</fullName>
    </submittedName>
</protein>
<reference evidence="3" key="1">
    <citation type="submission" date="2016-10" db="EMBL/GenBank/DDBJ databases">
        <authorList>
            <person name="Varghese N."/>
            <person name="Submissions S."/>
        </authorList>
    </citation>
    <scope>NUCLEOTIDE SEQUENCE [LARGE SCALE GENOMIC DNA]</scope>
    <source>
        <strain evidence="3">DSM 18733</strain>
    </source>
</reference>
<dbReference type="Proteomes" id="UP000199421">
    <property type="component" value="Unassembled WGS sequence"/>
</dbReference>
<sequence>MKTFMLSLCLITMGVQWSFAQNSPADQEIIKFSKEKWQWMADKKIDILAAAFYSDLRDLTGFISAAFIDCAPTASKAIATASNPANANIHQVMPIW</sequence>
<evidence type="ECO:0000256" key="1">
    <source>
        <dbReference type="SAM" id="SignalP"/>
    </source>
</evidence>
<feature type="chain" id="PRO_5011651350" evidence="1">
    <location>
        <begin position="21"/>
        <end position="96"/>
    </location>
</feature>
<organism evidence="2 3">
    <name type="scientific">Olivibacter domesticus</name>
    <name type="common">Pseudosphingobacterium domesticum</name>
    <dbReference type="NCBI Taxonomy" id="407022"/>
    <lineage>
        <taxon>Bacteria</taxon>
        <taxon>Pseudomonadati</taxon>
        <taxon>Bacteroidota</taxon>
        <taxon>Sphingobacteriia</taxon>
        <taxon>Sphingobacteriales</taxon>
        <taxon>Sphingobacteriaceae</taxon>
        <taxon>Olivibacter</taxon>
    </lineage>
</organism>